<gene>
    <name evidence="1" type="ORF">DBV15_02862</name>
</gene>
<keyword evidence="2" id="KW-1185">Reference proteome</keyword>
<protein>
    <submittedName>
        <fullName evidence="1">Uncharacterized protein</fullName>
    </submittedName>
</protein>
<evidence type="ECO:0000313" key="2">
    <source>
        <dbReference type="Proteomes" id="UP000310200"/>
    </source>
</evidence>
<evidence type="ECO:0000313" key="1">
    <source>
        <dbReference type="EMBL" id="TGZ56750.1"/>
    </source>
</evidence>
<proteinExistence type="predicted"/>
<name>A0A4S2L2G2_9HYME</name>
<dbReference type="AlphaFoldDB" id="A0A4S2L2G2"/>
<dbReference type="EMBL" id="QBLH01000272">
    <property type="protein sequence ID" value="TGZ56750.1"/>
    <property type="molecule type" value="Genomic_DNA"/>
</dbReference>
<organism evidence="1 2">
    <name type="scientific">Temnothorax longispinosus</name>
    <dbReference type="NCBI Taxonomy" id="300112"/>
    <lineage>
        <taxon>Eukaryota</taxon>
        <taxon>Metazoa</taxon>
        <taxon>Ecdysozoa</taxon>
        <taxon>Arthropoda</taxon>
        <taxon>Hexapoda</taxon>
        <taxon>Insecta</taxon>
        <taxon>Pterygota</taxon>
        <taxon>Neoptera</taxon>
        <taxon>Endopterygota</taxon>
        <taxon>Hymenoptera</taxon>
        <taxon>Apocrita</taxon>
        <taxon>Aculeata</taxon>
        <taxon>Formicoidea</taxon>
        <taxon>Formicidae</taxon>
        <taxon>Myrmicinae</taxon>
        <taxon>Temnothorax</taxon>
    </lineage>
</organism>
<accession>A0A4S2L2G2</accession>
<comment type="caution">
    <text evidence="1">The sequence shown here is derived from an EMBL/GenBank/DDBJ whole genome shotgun (WGS) entry which is preliminary data.</text>
</comment>
<sequence length="159" mass="18324">MRPRMPFCRPVMEIVDTLTGPYPANRDTPLFLPRKENLELVVGVPLRGRVGERGEIPRDNAFIMTRNPITLDAGAATLLGGHRNIAMDTREETTRRRRRRRNTCRQHVKEDIDGEIMRFVMCRADNPVKWARHSFPDKDGHSRRYPIAFTRGDATNGTE</sequence>
<reference evidence="1 2" key="1">
    <citation type="journal article" date="2019" name="Philos. Trans. R. Soc. Lond., B, Biol. Sci.">
        <title>Ant behaviour and brain gene expression of defending hosts depend on the ecological success of the intruding social parasite.</title>
        <authorList>
            <person name="Kaur R."/>
            <person name="Stoldt M."/>
            <person name="Jongepier E."/>
            <person name="Feldmeyer B."/>
            <person name="Menzel F."/>
            <person name="Bornberg-Bauer E."/>
            <person name="Foitzik S."/>
        </authorList>
    </citation>
    <scope>NUCLEOTIDE SEQUENCE [LARGE SCALE GENOMIC DNA]</scope>
    <source>
        <tissue evidence="1">Whole body</tissue>
    </source>
</reference>
<dbReference type="Proteomes" id="UP000310200">
    <property type="component" value="Unassembled WGS sequence"/>
</dbReference>